<protein>
    <submittedName>
        <fullName evidence="2">GNAT family N-acetyltransferase</fullName>
    </submittedName>
</protein>
<dbReference type="InterPro" id="IPR000182">
    <property type="entry name" value="GNAT_dom"/>
</dbReference>
<keyword evidence="2" id="KW-0808">Transferase</keyword>
<dbReference type="PANTHER" id="PTHR43415:SF3">
    <property type="entry name" value="GNAT-FAMILY ACETYLTRANSFERASE"/>
    <property type="match status" value="1"/>
</dbReference>
<proteinExistence type="predicted"/>
<gene>
    <name evidence="2" type="ORF">G3M99_04760</name>
</gene>
<organism evidence="2 3">
    <name type="scientific">Clostridium senegalense</name>
    <dbReference type="NCBI Taxonomy" id="1465809"/>
    <lineage>
        <taxon>Bacteria</taxon>
        <taxon>Bacillati</taxon>
        <taxon>Bacillota</taxon>
        <taxon>Clostridia</taxon>
        <taxon>Eubacteriales</taxon>
        <taxon>Clostridiaceae</taxon>
        <taxon>Clostridium</taxon>
    </lineage>
</organism>
<dbReference type="EMBL" id="JAAGPU010000005">
    <property type="protein sequence ID" value="NEU04180.1"/>
    <property type="molecule type" value="Genomic_DNA"/>
</dbReference>
<accession>A0A6M0H059</accession>
<dbReference type="SUPFAM" id="SSF55729">
    <property type="entry name" value="Acyl-CoA N-acyltransferases (Nat)"/>
    <property type="match status" value="1"/>
</dbReference>
<evidence type="ECO:0000259" key="1">
    <source>
        <dbReference type="Pfam" id="PF13302"/>
    </source>
</evidence>
<dbReference type="InterPro" id="IPR016181">
    <property type="entry name" value="Acyl_CoA_acyltransferase"/>
</dbReference>
<evidence type="ECO:0000313" key="3">
    <source>
        <dbReference type="Proteomes" id="UP000481872"/>
    </source>
</evidence>
<sequence>MSFKKIKQPKTIYINDRLKLTKVTKDRYKLALPWYSNPDILYYSEGKDIAPYEIEKITKMYDYLSSIGELYFIEILENNSWKAIGDVTLSQENLPIVIGDNDYFGKGIGKQVVSTLINRAKILGLTELHIPLVYKYNIRSQKLFTSLGFTLLQENDDYYSYVLTL</sequence>
<dbReference type="Pfam" id="PF13302">
    <property type="entry name" value="Acetyltransf_3"/>
    <property type="match status" value="1"/>
</dbReference>
<dbReference type="Gene3D" id="3.40.630.30">
    <property type="match status" value="1"/>
</dbReference>
<feature type="domain" description="N-acetyltransferase" evidence="1">
    <location>
        <begin position="17"/>
        <end position="150"/>
    </location>
</feature>
<reference evidence="2 3" key="1">
    <citation type="submission" date="2020-02" db="EMBL/GenBank/DDBJ databases">
        <title>Genome assembly of a novel Clostridium senegalense strain.</title>
        <authorList>
            <person name="Gupta T.B."/>
            <person name="Jauregui R."/>
            <person name="Maclean P."/>
            <person name="Nawarathana A."/>
            <person name="Brightwell G."/>
        </authorList>
    </citation>
    <scope>NUCLEOTIDE SEQUENCE [LARGE SCALE GENOMIC DNA]</scope>
    <source>
        <strain evidence="2 3">AGRFS4</strain>
    </source>
</reference>
<evidence type="ECO:0000313" key="2">
    <source>
        <dbReference type="EMBL" id="NEU04180.1"/>
    </source>
</evidence>
<dbReference type="RefSeq" id="WP_199869385.1">
    <property type="nucleotide sequence ID" value="NZ_JAAGPU010000005.1"/>
</dbReference>
<keyword evidence="3" id="KW-1185">Reference proteome</keyword>
<comment type="caution">
    <text evidence="2">The sequence shown here is derived from an EMBL/GenBank/DDBJ whole genome shotgun (WGS) entry which is preliminary data.</text>
</comment>
<dbReference type="GO" id="GO:0016747">
    <property type="term" value="F:acyltransferase activity, transferring groups other than amino-acyl groups"/>
    <property type="evidence" value="ECO:0007669"/>
    <property type="project" value="InterPro"/>
</dbReference>
<dbReference type="PANTHER" id="PTHR43415">
    <property type="entry name" value="SPERMIDINE N(1)-ACETYLTRANSFERASE"/>
    <property type="match status" value="1"/>
</dbReference>
<name>A0A6M0H059_9CLOT</name>
<dbReference type="Proteomes" id="UP000481872">
    <property type="component" value="Unassembled WGS sequence"/>
</dbReference>
<dbReference type="AlphaFoldDB" id="A0A6M0H059"/>